<accession>A0A0L8FHX1</accession>
<gene>
    <name evidence="1" type="ORF">OCBIM_22019753mg</name>
</gene>
<proteinExistence type="predicted"/>
<sequence length="215" mass="26087">MRIQQLFCARHFLPKTNLKQVILFKNPNNEGKFRKHLHFLETLQKQQFNTRKNVHTHFLRHQENKFLKWKEKDEQNIQKISLLNKDSNFTNKYVPNSHVSLKSFQRIENDLKCDEYSPIFPLQNRRKELPSLKYNFIRNANAGQERKHHFLKNRLRKDFLKQEKLLTDHRFLELCSILNPMEFPKEFVSSFYEPFIITASTKTGYYQNKDEKNSL</sequence>
<protein>
    <submittedName>
        <fullName evidence="1">Uncharacterized protein</fullName>
    </submittedName>
</protein>
<dbReference type="EMBL" id="KQ431294">
    <property type="protein sequence ID" value="KOF63269.1"/>
    <property type="molecule type" value="Genomic_DNA"/>
</dbReference>
<evidence type="ECO:0000313" key="1">
    <source>
        <dbReference type="EMBL" id="KOF63269.1"/>
    </source>
</evidence>
<name>A0A0L8FHX1_OCTBM</name>
<reference evidence="1" key="1">
    <citation type="submission" date="2015-07" db="EMBL/GenBank/DDBJ databases">
        <title>MeaNS - Measles Nucleotide Surveillance Program.</title>
        <authorList>
            <person name="Tran T."/>
            <person name="Druce J."/>
        </authorList>
    </citation>
    <scope>NUCLEOTIDE SEQUENCE</scope>
    <source>
        <strain evidence="1">UCB-OBI-ISO-001</strain>
        <tissue evidence="1">Gonad</tissue>
    </source>
</reference>
<dbReference type="AlphaFoldDB" id="A0A0L8FHX1"/>
<organism evidence="1">
    <name type="scientific">Octopus bimaculoides</name>
    <name type="common">California two-spotted octopus</name>
    <dbReference type="NCBI Taxonomy" id="37653"/>
    <lineage>
        <taxon>Eukaryota</taxon>
        <taxon>Metazoa</taxon>
        <taxon>Spiralia</taxon>
        <taxon>Lophotrochozoa</taxon>
        <taxon>Mollusca</taxon>
        <taxon>Cephalopoda</taxon>
        <taxon>Coleoidea</taxon>
        <taxon>Octopodiformes</taxon>
        <taxon>Octopoda</taxon>
        <taxon>Incirrata</taxon>
        <taxon>Octopodidae</taxon>
        <taxon>Octopus</taxon>
    </lineage>
</organism>